<dbReference type="InterPro" id="IPR032387">
    <property type="entry name" value="ACAS_N"/>
</dbReference>
<comment type="similarity">
    <text evidence="2">Belongs to the ATP-dependent AMP-binding enzyme family.</text>
</comment>
<dbReference type="RefSeq" id="XP_022082764.1">
    <property type="nucleotide sequence ID" value="XM_022227072.1"/>
</dbReference>
<dbReference type="PANTHER" id="PTHR43347">
    <property type="entry name" value="ACYL-COA SYNTHETASE"/>
    <property type="match status" value="1"/>
</dbReference>
<dbReference type="InterPro" id="IPR020845">
    <property type="entry name" value="AMP-binding_CS"/>
</dbReference>
<feature type="domain" description="AMP-binding enzyme C-terminal" evidence="11">
    <location>
        <begin position="588"/>
        <end position="666"/>
    </location>
</feature>
<dbReference type="Gene3D" id="3.30.300.30">
    <property type="match status" value="1"/>
</dbReference>
<dbReference type="AlphaFoldDB" id="A0A8B7XPL5"/>
<evidence type="ECO:0000259" key="10">
    <source>
        <dbReference type="Pfam" id="PF00501"/>
    </source>
</evidence>
<dbReference type="GO" id="GO:0003987">
    <property type="term" value="F:acetate-CoA ligase activity"/>
    <property type="evidence" value="ECO:0007669"/>
    <property type="project" value="UniProtKB-EC"/>
</dbReference>
<dbReference type="GO" id="GO:0050218">
    <property type="term" value="F:propionate-CoA ligase activity"/>
    <property type="evidence" value="ECO:0007669"/>
    <property type="project" value="UniProtKB-EC"/>
</dbReference>
<comment type="catalytic activity">
    <reaction evidence="1">
        <text>acetate + ATP + CoA = acetyl-CoA + AMP + diphosphate</text>
        <dbReference type="Rhea" id="RHEA:23176"/>
        <dbReference type="ChEBI" id="CHEBI:30089"/>
        <dbReference type="ChEBI" id="CHEBI:30616"/>
        <dbReference type="ChEBI" id="CHEBI:33019"/>
        <dbReference type="ChEBI" id="CHEBI:57287"/>
        <dbReference type="ChEBI" id="CHEBI:57288"/>
        <dbReference type="ChEBI" id="CHEBI:456215"/>
        <dbReference type="EC" id="6.2.1.1"/>
    </reaction>
    <physiologicalReaction direction="left-to-right" evidence="1">
        <dbReference type="Rhea" id="RHEA:23177"/>
    </physiologicalReaction>
</comment>
<evidence type="ECO:0000256" key="6">
    <source>
        <dbReference type="ARBA" id="ARBA00040004"/>
    </source>
</evidence>
<evidence type="ECO:0000256" key="5">
    <source>
        <dbReference type="ARBA" id="ARBA00029726"/>
    </source>
</evidence>
<organism evidence="13 14">
    <name type="scientific">Acanthaster planci</name>
    <name type="common">Crown-of-thorns starfish</name>
    <dbReference type="NCBI Taxonomy" id="133434"/>
    <lineage>
        <taxon>Eukaryota</taxon>
        <taxon>Metazoa</taxon>
        <taxon>Echinodermata</taxon>
        <taxon>Eleutherozoa</taxon>
        <taxon>Asterozoa</taxon>
        <taxon>Asteroidea</taxon>
        <taxon>Valvatacea</taxon>
        <taxon>Valvatida</taxon>
        <taxon>Acanthasteridae</taxon>
        <taxon>Acanthaster</taxon>
    </lineage>
</organism>
<evidence type="ECO:0000256" key="1">
    <source>
        <dbReference type="ARBA" id="ARBA00001884"/>
    </source>
</evidence>
<sequence>MQFVRCWPYSRWSSFVSYHRRKLLPALGTGPENWSVPSVWSGKKSQGIVTAAGCCAQQHHQEEHTANHANPSENSRWTYDEVYRRSLHEPEEFWQEQAERITWFKKWDRVLDNSRLPFTKWFLGGETNICYNAVDRHVDSGHGDQTAIIYDSPVSNTVQKITYKELQEEVAKLAEVFVKLGVKYGDRIVIYMPMIPQAVITMLASARVGAIHVLVFGGFASRELGVRINHAKPKLVVSASCGIEPNRIVDYKELLNKAINLSDHKPERCIIYNRPDFHPVDLIADRDLCWHEAMGRARGHDCVPVQATDPVYLLYTSGTTGQPKAIVRPSGSHAVVLNWSMKSLYGINPGETWWAASDLGWVVGHSYICWAPLLTRCQTIVYEGKPVGTPDPGAFFRVLQQHDVTGMFVAPTALRAIMKEDKTGEYAKKYPLTKFRLLFVAGEHCDQETMHWCKEIFKSPVLDNWWQTETGWAITASPVGLGTDLHPPHGVTGKPVPGWNVKVLNEKGEEAKVGELGRITVRLPLPPGAINTLWENDERYESLYFQRYPGYYDTMDAGIRTEEGYISVQSRADDVINVAGHRIASSAIEEAIIDQGDIVECAVIPLEDKLKGLVPVGLIVLKADVNKPHSQILKEVVEAVRDGVGPVAAFKQAFIVSKLPKTRSGKIPRQSVANMANGKPFAIPPTIEDASAFGMIREELVKNGILEQQSA</sequence>
<dbReference type="Pfam" id="PF16177">
    <property type="entry name" value="ACAS_N"/>
    <property type="match status" value="1"/>
</dbReference>
<proteinExistence type="inferred from homology"/>
<dbReference type="EC" id="6.2.1.1" evidence="4"/>
<dbReference type="InterPro" id="IPR045851">
    <property type="entry name" value="AMP-bd_C_sf"/>
</dbReference>
<comment type="catalytic activity">
    <reaction evidence="9">
        <text>propanoate + ATP + CoA = propanoyl-CoA + AMP + diphosphate</text>
        <dbReference type="Rhea" id="RHEA:20373"/>
        <dbReference type="ChEBI" id="CHEBI:17272"/>
        <dbReference type="ChEBI" id="CHEBI:30616"/>
        <dbReference type="ChEBI" id="CHEBI:33019"/>
        <dbReference type="ChEBI" id="CHEBI:57287"/>
        <dbReference type="ChEBI" id="CHEBI:57392"/>
        <dbReference type="ChEBI" id="CHEBI:456215"/>
        <dbReference type="EC" id="6.2.1.17"/>
    </reaction>
    <physiologicalReaction direction="left-to-right" evidence="9">
        <dbReference type="Rhea" id="RHEA:20374"/>
    </physiologicalReaction>
</comment>
<dbReference type="Pfam" id="PF13193">
    <property type="entry name" value="AMP-binding_C"/>
    <property type="match status" value="1"/>
</dbReference>
<dbReference type="OrthoDB" id="10253869at2759"/>
<evidence type="ECO:0000256" key="4">
    <source>
        <dbReference type="ARBA" id="ARBA00013275"/>
    </source>
</evidence>
<keyword evidence="13" id="KW-1185">Reference proteome</keyword>
<dbReference type="InterPro" id="IPR042099">
    <property type="entry name" value="ANL_N_sf"/>
</dbReference>
<evidence type="ECO:0000313" key="14">
    <source>
        <dbReference type="RefSeq" id="XP_022082764.1"/>
    </source>
</evidence>
<feature type="domain" description="AMP-dependent synthetase/ligase" evidence="10">
    <location>
        <begin position="140"/>
        <end position="523"/>
    </location>
</feature>
<dbReference type="Pfam" id="PF00501">
    <property type="entry name" value="AMP-binding"/>
    <property type="match status" value="1"/>
</dbReference>
<evidence type="ECO:0000256" key="2">
    <source>
        <dbReference type="ARBA" id="ARBA00006432"/>
    </source>
</evidence>
<evidence type="ECO:0000256" key="3">
    <source>
        <dbReference type="ARBA" id="ARBA00012985"/>
    </source>
</evidence>
<dbReference type="Proteomes" id="UP000694845">
    <property type="component" value="Unplaced"/>
</dbReference>
<dbReference type="GeneID" id="110975018"/>
<dbReference type="GO" id="GO:0005759">
    <property type="term" value="C:mitochondrial matrix"/>
    <property type="evidence" value="ECO:0007669"/>
    <property type="project" value="TreeGrafter"/>
</dbReference>
<dbReference type="InterPro" id="IPR000873">
    <property type="entry name" value="AMP-dep_synth/lig_dom"/>
</dbReference>
<feature type="domain" description="Acetyl-coenzyme A synthetase N-terminal" evidence="12">
    <location>
        <begin position="79"/>
        <end position="133"/>
    </location>
</feature>
<protein>
    <recommendedName>
        <fullName evidence="6">Acyl-CoA synthetase short-chain family member 3, mitochondrial</fullName>
        <ecNumber evidence="4">6.2.1.1</ecNumber>
        <ecNumber evidence="3">6.2.1.17</ecNumber>
    </recommendedName>
    <alternativeName>
        <fullName evidence="7">Acetate--CoA ligase 3</fullName>
    </alternativeName>
    <alternativeName>
        <fullName evidence="5">Propionate--CoA ligase</fullName>
    </alternativeName>
</protein>
<dbReference type="InterPro" id="IPR025110">
    <property type="entry name" value="AMP-bd_C"/>
</dbReference>
<dbReference type="FunFam" id="3.40.50.12780:FF:000011">
    <property type="entry name" value="Acetyl-coenzyme A synthetase 2-like, mitochondrial"/>
    <property type="match status" value="1"/>
</dbReference>
<evidence type="ECO:0000256" key="9">
    <source>
        <dbReference type="ARBA" id="ARBA00049004"/>
    </source>
</evidence>
<evidence type="ECO:0000259" key="11">
    <source>
        <dbReference type="Pfam" id="PF13193"/>
    </source>
</evidence>
<dbReference type="CTD" id="79611"/>
<gene>
    <name evidence="14" type="primary">LOC110975018</name>
</gene>
<dbReference type="Gene3D" id="3.40.50.12780">
    <property type="entry name" value="N-terminal domain of ligase-like"/>
    <property type="match status" value="1"/>
</dbReference>
<dbReference type="PROSITE" id="PS00455">
    <property type="entry name" value="AMP_BINDING"/>
    <property type="match status" value="1"/>
</dbReference>
<comment type="catalytic activity">
    <reaction evidence="8">
        <text>butanoate + ATP + CoA = butanoyl-CoA + AMP + diphosphate</text>
        <dbReference type="Rhea" id="RHEA:46172"/>
        <dbReference type="ChEBI" id="CHEBI:17968"/>
        <dbReference type="ChEBI" id="CHEBI:30616"/>
        <dbReference type="ChEBI" id="CHEBI:33019"/>
        <dbReference type="ChEBI" id="CHEBI:57287"/>
        <dbReference type="ChEBI" id="CHEBI:57371"/>
        <dbReference type="ChEBI" id="CHEBI:456215"/>
    </reaction>
    <physiologicalReaction direction="left-to-right" evidence="8">
        <dbReference type="Rhea" id="RHEA:46173"/>
    </physiologicalReaction>
</comment>
<dbReference type="PANTHER" id="PTHR43347:SF3">
    <property type="entry name" value="ACYL-COA SYNTHETASE SHORT-CHAIN FAMILY MEMBER 3, MITOCHONDRIAL"/>
    <property type="match status" value="1"/>
</dbReference>
<dbReference type="SUPFAM" id="SSF56801">
    <property type="entry name" value="Acetyl-CoA synthetase-like"/>
    <property type="match status" value="1"/>
</dbReference>
<evidence type="ECO:0000259" key="12">
    <source>
        <dbReference type="Pfam" id="PF16177"/>
    </source>
</evidence>
<accession>A0A8B7XPL5</accession>
<evidence type="ECO:0000313" key="13">
    <source>
        <dbReference type="Proteomes" id="UP000694845"/>
    </source>
</evidence>
<dbReference type="EC" id="6.2.1.17" evidence="3"/>
<evidence type="ECO:0000256" key="7">
    <source>
        <dbReference type="ARBA" id="ARBA00042755"/>
    </source>
</evidence>
<reference evidence="14" key="1">
    <citation type="submission" date="2025-08" db="UniProtKB">
        <authorList>
            <consortium name="RefSeq"/>
        </authorList>
    </citation>
    <scope>IDENTIFICATION</scope>
</reference>
<evidence type="ECO:0000256" key="8">
    <source>
        <dbReference type="ARBA" id="ARBA00047935"/>
    </source>
</evidence>
<dbReference type="KEGG" id="aplc:110975018"/>
<name>A0A8B7XPL5_ACAPL</name>
<dbReference type="OMA" id="FIMGRTD"/>